<dbReference type="EMBL" id="CM042050">
    <property type="protein sequence ID" value="KAI3734704.1"/>
    <property type="molecule type" value="Genomic_DNA"/>
</dbReference>
<reference evidence="2" key="1">
    <citation type="journal article" date="2022" name="Mol. Ecol. Resour.">
        <title>The genomes of chicory, endive, great burdock and yacon provide insights into Asteraceae palaeo-polyploidization history and plant inulin production.</title>
        <authorList>
            <person name="Fan W."/>
            <person name="Wang S."/>
            <person name="Wang H."/>
            <person name="Wang A."/>
            <person name="Jiang F."/>
            <person name="Liu H."/>
            <person name="Zhao H."/>
            <person name="Xu D."/>
            <person name="Zhang Y."/>
        </authorList>
    </citation>
    <scope>NUCLEOTIDE SEQUENCE [LARGE SCALE GENOMIC DNA]</scope>
    <source>
        <strain evidence="2">cv. Niubang</strain>
    </source>
</reference>
<gene>
    <name evidence="1" type="ORF">L6452_14179</name>
</gene>
<name>A0ACB9CKC2_ARCLA</name>
<protein>
    <submittedName>
        <fullName evidence="1">Uncharacterized protein</fullName>
    </submittedName>
</protein>
<dbReference type="Proteomes" id="UP001055879">
    <property type="component" value="Linkage Group LG04"/>
</dbReference>
<evidence type="ECO:0000313" key="1">
    <source>
        <dbReference type="EMBL" id="KAI3734704.1"/>
    </source>
</evidence>
<comment type="caution">
    <text evidence="1">The sequence shown here is derived from an EMBL/GenBank/DDBJ whole genome shotgun (WGS) entry which is preliminary data.</text>
</comment>
<sequence length="679" mass="76769">MHDLLRDMGRHVVRSKFPNEPGKHSRLWLHKDVYEVLTEHKGTKEIEGIILDPPMQMLISTLAFAKMHKLRLLQIENAQLTGSFEGLFKELRWLSWHHSSLESLPIDFNPEKLAFLNMQNNSMNVVWHGIKFLTNLKVLDLSRSKLLTATPDFSGTPKLEKLFLFDCTRLLKVHPSIGCLGRLTDLRMKGCSNLQSLPSSICSAVSLENLILSDCKSFQQLPEDLGGLKCLRVLQLDHTAIKTLPDSIGLLCNLNELQLKFCPNLVALPSNICNLRSLEMLFVTSCSNLVQFPLQLGNMECLRELHIGGTAIKHLPDSIGLLKNLLRLSVHGNCRALVTKSHFPSFQFLASPRSLNATSFLPPSVSGLHSLSKLDLSYCSLSDVDIPDDLGGLSSLRVLDLRKNSFCLLPASLGQLTSLEELSLSRCWKLESILEFPPNLRRLTARDCRSLENIPDLSNMKFLKYLDLEKCFKLVNILGLENLNCVQEIYMQGCHHLSTSFACSLFQGYSGRFLNCNLHLPRREIPLWFHHQRLGSTISFVVENDCVELTLWVDYVQEGERVKWNGPVMEYISAALNNQTNGIKWFHYGYTTRALEPEAKTWVNYGPQPYPLKTGDQIEVSFEARGNLKVEKCGIHLAYKSIIKATERASLVTTEIDGDVGALEISCNENKVFKRWKPV</sequence>
<evidence type="ECO:0000313" key="2">
    <source>
        <dbReference type="Proteomes" id="UP001055879"/>
    </source>
</evidence>
<proteinExistence type="predicted"/>
<keyword evidence="2" id="KW-1185">Reference proteome</keyword>
<reference evidence="1 2" key="2">
    <citation type="journal article" date="2022" name="Mol. Ecol. Resour.">
        <title>The genomes of chicory, endive, great burdock and yacon provide insights into Asteraceae paleo-polyploidization history and plant inulin production.</title>
        <authorList>
            <person name="Fan W."/>
            <person name="Wang S."/>
            <person name="Wang H."/>
            <person name="Wang A."/>
            <person name="Jiang F."/>
            <person name="Liu H."/>
            <person name="Zhao H."/>
            <person name="Xu D."/>
            <person name="Zhang Y."/>
        </authorList>
    </citation>
    <scope>NUCLEOTIDE SEQUENCE [LARGE SCALE GENOMIC DNA]</scope>
    <source>
        <strain evidence="2">cv. Niubang</strain>
    </source>
</reference>
<organism evidence="1 2">
    <name type="scientific">Arctium lappa</name>
    <name type="common">Greater burdock</name>
    <name type="synonym">Lappa major</name>
    <dbReference type="NCBI Taxonomy" id="4217"/>
    <lineage>
        <taxon>Eukaryota</taxon>
        <taxon>Viridiplantae</taxon>
        <taxon>Streptophyta</taxon>
        <taxon>Embryophyta</taxon>
        <taxon>Tracheophyta</taxon>
        <taxon>Spermatophyta</taxon>
        <taxon>Magnoliopsida</taxon>
        <taxon>eudicotyledons</taxon>
        <taxon>Gunneridae</taxon>
        <taxon>Pentapetalae</taxon>
        <taxon>asterids</taxon>
        <taxon>campanulids</taxon>
        <taxon>Asterales</taxon>
        <taxon>Asteraceae</taxon>
        <taxon>Carduoideae</taxon>
        <taxon>Cardueae</taxon>
        <taxon>Arctiinae</taxon>
        <taxon>Arctium</taxon>
    </lineage>
</organism>
<accession>A0ACB9CKC2</accession>